<dbReference type="STRING" id="391625.PPSIR1_36392"/>
<dbReference type="AlphaFoldDB" id="A6G1I3"/>
<dbReference type="Proteomes" id="UP000005801">
    <property type="component" value="Unassembled WGS sequence"/>
</dbReference>
<dbReference type="InterPro" id="IPR016181">
    <property type="entry name" value="Acyl_CoA_acyltransferase"/>
</dbReference>
<gene>
    <name evidence="2" type="ORF">PPSIR1_36392</name>
</gene>
<name>A6G1I3_9BACT</name>
<comment type="caution">
    <text evidence="2">The sequence shown here is derived from an EMBL/GenBank/DDBJ whole genome shotgun (WGS) entry which is preliminary data.</text>
</comment>
<dbReference type="Pfam" id="PF13480">
    <property type="entry name" value="Acetyltransf_6"/>
    <property type="match status" value="1"/>
</dbReference>
<organism evidence="2 3">
    <name type="scientific">Plesiocystis pacifica SIR-1</name>
    <dbReference type="NCBI Taxonomy" id="391625"/>
    <lineage>
        <taxon>Bacteria</taxon>
        <taxon>Pseudomonadati</taxon>
        <taxon>Myxococcota</taxon>
        <taxon>Polyangia</taxon>
        <taxon>Nannocystales</taxon>
        <taxon>Nannocystaceae</taxon>
        <taxon>Plesiocystis</taxon>
    </lineage>
</organism>
<dbReference type="OrthoDB" id="9429445at2"/>
<dbReference type="EMBL" id="ABCS01000012">
    <property type="protein sequence ID" value="EDM80247.1"/>
    <property type="molecule type" value="Genomic_DNA"/>
</dbReference>
<protein>
    <recommendedName>
        <fullName evidence="1">BioF2-like acetyltransferase domain-containing protein</fullName>
    </recommendedName>
</protein>
<feature type="domain" description="BioF2-like acetyltransferase" evidence="1">
    <location>
        <begin position="139"/>
        <end position="268"/>
    </location>
</feature>
<dbReference type="Gene3D" id="3.40.630.30">
    <property type="match status" value="1"/>
</dbReference>
<dbReference type="InterPro" id="IPR038740">
    <property type="entry name" value="BioF2-like_GNAT_dom"/>
</dbReference>
<proteinExistence type="predicted"/>
<dbReference type="eggNOG" id="COG2348">
    <property type="taxonomic scope" value="Bacteria"/>
</dbReference>
<dbReference type="SUPFAM" id="SSF55729">
    <property type="entry name" value="Acyl-CoA N-acyltransferases (Nat)"/>
    <property type="match status" value="1"/>
</dbReference>
<evidence type="ECO:0000313" key="2">
    <source>
        <dbReference type="EMBL" id="EDM80247.1"/>
    </source>
</evidence>
<keyword evidence="3" id="KW-1185">Reference proteome</keyword>
<evidence type="ECO:0000259" key="1">
    <source>
        <dbReference type="Pfam" id="PF13480"/>
    </source>
</evidence>
<dbReference type="RefSeq" id="WP_006970582.1">
    <property type="nucleotide sequence ID" value="NZ_ABCS01000012.1"/>
</dbReference>
<evidence type="ECO:0000313" key="3">
    <source>
        <dbReference type="Proteomes" id="UP000005801"/>
    </source>
</evidence>
<accession>A6G1I3</accession>
<sequence>MSVDARWSPYASEAWGRHVAAVFGGRFERHVVTLGTGGKKARELHVPILRGGRLAAEGFVCGHIGYGGVYDRAGQPAPLRHQLDALAQLGETLGEPCLRLVTPPLRPEQLSAPRWDAHRSQTAVKVLGGELRASYDGAVRTALRKILRRPGLRVGLLTARERGDAVELIHATQARVESPYLSPPALIEGMIPEAPSPNFLAVGAWLRDELISVGCFVLSPNNREAAYYLNGWSARARELGPNYAMLDAAFQLLSLRGVERVDLGFSHQRALADHKRRWGAELHTFLRLPNPAQHTRS</sequence>
<reference evidence="2 3" key="1">
    <citation type="submission" date="2007-06" db="EMBL/GenBank/DDBJ databases">
        <authorList>
            <person name="Shimkets L."/>
            <person name="Ferriera S."/>
            <person name="Johnson J."/>
            <person name="Kravitz S."/>
            <person name="Beeson K."/>
            <person name="Sutton G."/>
            <person name="Rogers Y.-H."/>
            <person name="Friedman R."/>
            <person name="Frazier M."/>
            <person name="Venter J.C."/>
        </authorList>
    </citation>
    <scope>NUCLEOTIDE SEQUENCE [LARGE SCALE GENOMIC DNA]</scope>
    <source>
        <strain evidence="2 3">SIR-1</strain>
    </source>
</reference>